<keyword evidence="2" id="KW-1185">Reference proteome</keyword>
<gene>
    <name evidence="1" type="ORF">PIB30_021825</name>
</gene>
<sequence>METPVFRPPSPCSFSARCVASERASHRRLFASQLGGPCLASFVCLSSVCTFNQLKQPSHPLSIDSEVLSSSPAVSVVAASFLWPDITSSREEQTNIKGGSYVQVGVSTPWFFSLAISLANLLPSLGYQGFSCS</sequence>
<protein>
    <submittedName>
        <fullName evidence="1">Uncharacterized protein</fullName>
    </submittedName>
</protein>
<dbReference type="Proteomes" id="UP001341840">
    <property type="component" value="Unassembled WGS sequence"/>
</dbReference>
<proteinExistence type="predicted"/>
<dbReference type="EMBL" id="JASCZI010211521">
    <property type="protein sequence ID" value="MED6193685.1"/>
    <property type="molecule type" value="Genomic_DNA"/>
</dbReference>
<evidence type="ECO:0000313" key="1">
    <source>
        <dbReference type="EMBL" id="MED6193685.1"/>
    </source>
</evidence>
<accession>A0ABU6XAD4</accession>
<name>A0ABU6XAD4_9FABA</name>
<organism evidence="1 2">
    <name type="scientific">Stylosanthes scabra</name>
    <dbReference type="NCBI Taxonomy" id="79078"/>
    <lineage>
        <taxon>Eukaryota</taxon>
        <taxon>Viridiplantae</taxon>
        <taxon>Streptophyta</taxon>
        <taxon>Embryophyta</taxon>
        <taxon>Tracheophyta</taxon>
        <taxon>Spermatophyta</taxon>
        <taxon>Magnoliopsida</taxon>
        <taxon>eudicotyledons</taxon>
        <taxon>Gunneridae</taxon>
        <taxon>Pentapetalae</taxon>
        <taxon>rosids</taxon>
        <taxon>fabids</taxon>
        <taxon>Fabales</taxon>
        <taxon>Fabaceae</taxon>
        <taxon>Papilionoideae</taxon>
        <taxon>50 kb inversion clade</taxon>
        <taxon>dalbergioids sensu lato</taxon>
        <taxon>Dalbergieae</taxon>
        <taxon>Pterocarpus clade</taxon>
        <taxon>Stylosanthes</taxon>
    </lineage>
</organism>
<evidence type="ECO:0000313" key="2">
    <source>
        <dbReference type="Proteomes" id="UP001341840"/>
    </source>
</evidence>
<reference evidence="1 2" key="1">
    <citation type="journal article" date="2023" name="Plants (Basel)">
        <title>Bridging the Gap: Combining Genomics and Transcriptomics Approaches to Understand Stylosanthes scabra, an Orphan Legume from the Brazilian Caatinga.</title>
        <authorList>
            <person name="Ferreira-Neto J.R.C."/>
            <person name="da Silva M.D."/>
            <person name="Binneck E."/>
            <person name="de Melo N.F."/>
            <person name="da Silva R.H."/>
            <person name="de Melo A.L.T.M."/>
            <person name="Pandolfi V."/>
            <person name="Bustamante F.O."/>
            <person name="Brasileiro-Vidal A.C."/>
            <person name="Benko-Iseppon A.M."/>
        </authorList>
    </citation>
    <scope>NUCLEOTIDE SEQUENCE [LARGE SCALE GENOMIC DNA]</scope>
    <source>
        <tissue evidence="1">Leaves</tissue>
    </source>
</reference>
<comment type="caution">
    <text evidence="1">The sequence shown here is derived from an EMBL/GenBank/DDBJ whole genome shotgun (WGS) entry which is preliminary data.</text>
</comment>